<evidence type="ECO:0000259" key="2">
    <source>
        <dbReference type="Pfam" id="PF03703"/>
    </source>
</evidence>
<organism evidence="3">
    <name type="scientific">Klebsiella pneumoniae</name>
    <dbReference type="NCBI Taxonomy" id="573"/>
    <lineage>
        <taxon>Bacteria</taxon>
        <taxon>Pseudomonadati</taxon>
        <taxon>Pseudomonadota</taxon>
        <taxon>Gammaproteobacteria</taxon>
        <taxon>Enterobacterales</taxon>
        <taxon>Enterobacteriaceae</taxon>
        <taxon>Klebsiella/Raoultella group</taxon>
        <taxon>Klebsiella</taxon>
        <taxon>Klebsiella pneumoniae complex</taxon>
    </lineage>
</organism>
<keyword evidence="1" id="KW-0472">Membrane</keyword>
<protein>
    <recommendedName>
        <fullName evidence="2">YdbS-like PH domain-containing protein</fullName>
    </recommendedName>
</protein>
<dbReference type="EMBL" id="MH909332">
    <property type="protein sequence ID" value="QBQ66775.1"/>
    <property type="molecule type" value="Genomic_DNA"/>
</dbReference>
<proteinExistence type="predicted"/>
<geneLocation type="plasmid" evidence="3">
    <name>pA1731-KPC</name>
</geneLocation>
<sequence>MYTYHGDIKFLLLIRLKKGKILFFLNGYNLMGSYVDQSLTRNESVISRAQTSWIPTIIPVIIGILLLPFYGLGLLIIIPVLLRVWSTELALTNQRVIAKVGLIRRNTVELRIDKVESLGIHQGILGRIFNYGSIVIKGTGGTNTPIPNIKAPMQFRSIVNNHIGEPAEFGKNRTLRFSGHP</sequence>
<dbReference type="PANTHER" id="PTHR37938:SF1">
    <property type="entry name" value="BLL0215 PROTEIN"/>
    <property type="match status" value="1"/>
</dbReference>
<keyword evidence="1" id="KW-1133">Transmembrane helix</keyword>
<dbReference type="PANTHER" id="PTHR37938">
    <property type="entry name" value="BLL0215 PROTEIN"/>
    <property type="match status" value="1"/>
</dbReference>
<keyword evidence="1" id="KW-0812">Transmembrane</keyword>
<reference evidence="3" key="1">
    <citation type="submission" date="2018-09" db="EMBL/GenBank/DDBJ databases">
        <authorList>
            <person name="Zhou D."/>
        </authorList>
    </citation>
    <scope>NUCLEOTIDE SEQUENCE</scope>
    <source>
        <strain evidence="3">A1731</strain>
        <plasmid evidence="3">pA1731-KPC</plasmid>
    </source>
</reference>
<dbReference type="AlphaFoldDB" id="A0A482M1W2"/>
<feature type="domain" description="YdbS-like PH" evidence="2">
    <location>
        <begin position="86"/>
        <end position="153"/>
    </location>
</feature>
<name>A0A482M1W2_KLEPN</name>
<dbReference type="Pfam" id="PF03703">
    <property type="entry name" value="bPH_2"/>
    <property type="match status" value="1"/>
</dbReference>
<keyword evidence="3" id="KW-0614">Plasmid</keyword>
<evidence type="ECO:0000256" key="1">
    <source>
        <dbReference type="SAM" id="Phobius"/>
    </source>
</evidence>
<accession>A0A482M1W2</accession>
<feature type="transmembrane region" description="Helical" evidence="1">
    <location>
        <begin position="57"/>
        <end position="82"/>
    </location>
</feature>
<feature type="transmembrane region" description="Helical" evidence="1">
    <location>
        <begin position="21"/>
        <end position="37"/>
    </location>
</feature>
<dbReference type="InterPro" id="IPR005182">
    <property type="entry name" value="YdbS-like_PH"/>
</dbReference>
<evidence type="ECO:0000313" key="3">
    <source>
        <dbReference type="EMBL" id="QBQ66775.1"/>
    </source>
</evidence>